<proteinExistence type="predicted"/>
<evidence type="ECO:0000313" key="1">
    <source>
        <dbReference type="EMBL" id="EKM76939.1"/>
    </source>
</evidence>
<organism evidence="1 2">
    <name type="scientific">Agaricus bisporus var. burnettii (strain JB137-S8 / ATCC MYA-4627 / FGSC 10392)</name>
    <name type="common">White button mushroom</name>
    <dbReference type="NCBI Taxonomy" id="597362"/>
    <lineage>
        <taxon>Eukaryota</taxon>
        <taxon>Fungi</taxon>
        <taxon>Dikarya</taxon>
        <taxon>Basidiomycota</taxon>
        <taxon>Agaricomycotina</taxon>
        <taxon>Agaricomycetes</taxon>
        <taxon>Agaricomycetidae</taxon>
        <taxon>Agaricales</taxon>
        <taxon>Agaricineae</taxon>
        <taxon>Agaricaceae</taxon>
        <taxon>Agaricus</taxon>
    </lineage>
</organism>
<name>K5VR44_AGABU</name>
<dbReference type="OrthoDB" id="3033921at2759"/>
<dbReference type="Proteomes" id="UP000008493">
    <property type="component" value="Unassembled WGS sequence"/>
</dbReference>
<keyword evidence="2" id="KW-1185">Reference proteome</keyword>
<dbReference type="HOGENOM" id="CLU_040552_0_0_1"/>
<accession>K5VR44</accession>
<reference evidence="2" key="1">
    <citation type="journal article" date="2012" name="Proc. Natl. Acad. Sci. U.S.A.">
        <title>Genome sequence of the button mushroom Agaricus bisporus reveals mechanisms governing adaptation to a humic-rich ecological niche.</title>
        <authorList>
            <person name="Morin E."/>
            <person name="Kohler A."/>
            <person name="Baker A.R."/>
            <person name="Foulongne-Oriol M."/>
            <person name="Lombard V."/>
            <person name="Nagy L.G."/>
            <person name="Ohm R.A."/>
            <person name="Patyshakuliyeva A."/>
            <person name="Brun A."/>
            <person name="Aerts A.L."/>
            <person name="Bailey A.M."/>
            <person name="Billette C."/>
            <person name="Coutinho P.M."/>
            <person name="Deakin G."/>
            <person name="Doddapaneni H."/>
            <person name="Floudas D."/>
            <person name="Grimwood J."/>
            <person name="Hilden K."/>
            <person name="Kuees U."/>
            <person name="LaButti K.M."/>
            <person name="Lapidus A."/>
            <person name="Lindquist E.A."/>
            <person name="Lucas S.M."/>
            <person name="Murat C."/>
            <person name="Riley R.W."/>
            <person name="Salamov A.A."/>
            <person name="Schmutz J."/>
            <person name="Subramanian V."/>
            <person name="Woesten H.A.B."/>
            <person name="Xu J."/>
            <person name="Eastwood D.C."/>
            <person name="Foster G.D."/>
            <person name="Sonnenberg A.S."/>
            <person name="Cullen D."/>
            <person name="de Vries R.P."/>
            <person name="Lundell T."/>
            <person name="Hibbett D.S."/>
            <person name="Henrissat B."/>
            <person name="Burton K.S."/>
            <person name="Kerrigan R.W."/>
            <person name="Challen M.P."/>
            <person name="Grigoriev I.V."/>
            <person name="Martin F."/>
        </authorList>
    </citation>
    <scope>NUCLEOTIDE SEQUENCE [LARGE SCALE GENOMIC DNA]</scope>
    <source>
        <strain evidence="2">JB137-S8 / ATCC MYA-4627 / FGSC 10392</strain>
    </source>
</reference>
<gene>
    <name evidence="1" type="ORF">AGABI1DRAFT_130946</name>
</gene>
<dbReference type="AlphaFoldDB" id="K5VR44"/>
<dbReference type="KEGG" id="abp:AGABI1DRAFT130946"/>
<dbReference type="InParanoid" id="K5VR44"/>
<sequence>MSIYDTIGNLDVWTEIMEYFKISTTHDSDSEVKQKQNALLQIALVSPSLTAPALDLLWHTMTSLEPVTKVLNSEAEVVSFQDDQGGHWMLRQPLTSEKIQVRACNYLSRIRHLRIQVGSLKEMRVWSILAVALGINSLLPKIESLYLDLSQAADISTWLYPLATLLSPALRSISYHAASSAHAAGIITLHSISRSRSLALTCIEYHGHPFAELLQQCLLFDQLDILTLNFENQAIERYTQAPAVIADIFDALGCLTDLRIDLRVFPLRNQDSPSKPSPVAPLLRSLCITGHAGDLLEFLLDGIKSPTLTSLDISVVNADGLIWKTLCDRATANFPQMHSFSLDATSSSGSIPQLLMQDISSLTSREIMTSFRINGVPHCINDINIPGLVRSWPRLRSFMILNDYGMFFCAAVLAELSHLSRLSEVALPLNLEGLQDQLPVLAPVADCPLREITITKFGDAPSSLDGKIDLARSMLSLFPLIDRIHGSEESQRGYLTEVEKLLSAFHSTIAMQARRRALRIGAKRPVSTKGPTVKRGDYEIL</sequence>
<evidence type="ECO:0000313" key="2">
    <source>
        <dbReference type="Proteomes" id="UP000008493"/>
    </source>
</evidence>
<dbReference type="OMA" id="CINDINI"/>
<dbReference type="RefSeq" id="XP_007332540.1">
    <property type="nucleotide sequence ID" value="XM_007332478.1"/>
</dbReference>
<dbReference type="EMBL" id="JH971399">
    <property type="protein sequence ID" value="EKM76939.1"/>
    <property type="molecule type" value="Genomic_DNA"/>
</dbReference>
<protein>
    <submittedName>
        <fullName evidence="1">Uncharacterized protein</fullName>
    </submittedName>
</protein>
<dbReference type="GeneID" id="18827337"/>